<proteinExistence type="predicted"/>
<dbReference type="AlphaFoldDB" id="A0A1U9MJS1"/>
<name>A0A1U9MJS1_9HYPH</name>
<evidence type="ECO:0000313" key="2">
    <source>
        <dbReference type="Proteomes" id="UP000189632"/>
    </source>
</evidence>
<organism evidence="1 2">
    <name type="scientific">Bartonella choladocola</name>
    <dbReference type="NCBI Taxonomy" id="2750995"/>
    <lineage>
        <taxon>Bacteria</taxon>
        <taxon>Pseudomonadati</taxon>
        <taxon>Pseudomonadota</taxon>
        <taxon>Alphaproteobacteria</taxon>
        <taxon>Hyphomicrobiales</taxon>
        <taxon>Bartonellaceae</taxon>
        <taxon>Bartonella</taxon>
    </lineage>
</organism>
<keyword evidence="2" id="KW-1185">Reference proteome</keyword>
<evidence type="ECO:0000313" key="1">
    <source>
        <dbReference type="EMBL" id="AQT48154.1"/>
    </source>
</evidence>
<protein>
    <submittedName>
        <fullName evidence="1">Uncharacterized protein</fullName>
    </submittedName>
</protein>
<accession>A0A1U9MJS1</accession>
<dbReference type="EMBL" id="CP015625">
    <property type="protein sequence ID" value="AQT48154.1"/>
    <property type="molecule type" value="Genomic_DNA"/>
</dbReference>
<dbReference type="KEGG" id="bapi:BBC0122_020680"/>
<gene>
    <name evidence="1" type="ORF">BBC0122_020680</name>
</gene>
<sequence>MGSGTGFRILTHATGIGSLFFDLYVRLAKIDCDLCTFQNADMTIRFHSRAKILIVKIYLRVRQLTRLSARLAINSG</sequence>
<reference evidence="1 2" key="1">
    <citation type="submission" date="2016-11" db="EMBL/GenBank/DDBJ databases">
        <title>Comparative genomics of Bartonella apis.</title>
        <authorList>
            <person name="Engel P."/>
        </authorList>
    </citation>
    <scope>NUCLEOTIDE SEQUENCE [LARGE SCALE GENOMIC DNA]</scope>
    <source>
        <strain evidence="1 2">BBC0122</strain>
    </source>
</reference>
<dbReference type="Proteomes" id="UP000189632">
    <property type="component" value="Chromosome"/>
</dbReference>